<gene>
    <name evidence="1" type="ORF">NPIL_216371</name>
</gene>
<organism evidence="1 2">
    <name type="scientific">Nephila pilipes</name>
    <name type="common">Giant wood spider</name>
    <name type="synonym">Nephila maculata</name>
    <dbReference type="NCBI Taxonomy" id="299642"/>
    <lineage>
        <taxon>Eukaryota</taxon>
        <taxon>Metazoa</taxon>
        <taxon>Ecdysozoa</taxon>
        <taxon>Arthropoda</taxon>
        <taxon>Chelicerata</taxon>
        <taxon>Arachnida</taxon>
        <taxon>Araneae</taxon>
        <taxon>Araneomorphae</taxon>
        <taxon>Entelegynae</taxon>
        <taxon>Araneoidea</taxon>
        <taxon>Nephilidae</taxon>
        <taxon>Nephila</taxon>
    </lineage>
</organism>
<dbReference type="Proteomes" id="UP000887013">
    <property type="component" value="Unassembled WGS sequence"/>
</dbReference>
<accession>A0A8X6INZ8</accession>
<proteinExistence type="predicted"/>
<reference evidence="1" key="1">
    <citation type="submission" date="2020-08" db="EMBL/GenBank/DDBJ databases">
        <title>Multicomponent nature underlies the extraordinary mechanical properties of spider dragline silk.</title>
        <authorList>
            <person name="Kono N."/>
            <person name="Nakamura H."/>
            <person name="Mori M."/>
            <person name="Yoshida Y."/>
            <person name="Ohtoshi R."/>
            <person name="Malay A.D."/>
            <person name="Moran D.A.P."/>
            <person name="Tomita M."/>
            <person name="Numata K."/>
            <person name="Arakawa K."/>
        </authorList>
    </citation>
    <scope>NUCLEOTIDE SEQUENCE</scope>
</reference>
<dbReference type="AlphaFoldDB" id="A0A8X6INZ8"/>
<sequence>METWRRSQIIFITSLEGLPCIRDGVRKSSGAWHRSREATKSASYLSILWVPGIHQSSGWMWEKKENQQHLEGTVLLWPLAILQPVITFLHFQFTGRKRCGGFILPKKMKQFKTKF</sequence>
<name>A0A8X6INZ8_NEPPI</name>
<keyword evidence="2" id="KW-1185">Reference proteome</keyword>
<dbReference type="EMBL" id="BMAW01092227">
    <property type="protein sequence ID" value="GFS53810.1"/>
    <property type="molecule type" value="Genomic_DNA"/>
</dbReference>
<evidence type="ECO:0000313" key="2">
    <source>
        <dbReference type="Proteomes" id="UP000887013"/>
    </source>
</evidence>
<protein>
    <submittedName>
        <fullName evidence="1">Uncharacterized protein</fullName>
    </submittedName>
</protein>
<evidence type="ECO:0000313" key="1">
    <source>
        <dbReference type="EMBL" id="GFS53810.1"/>
    </source>
</evidence>
<comment type="caution">
    <text evidence="1">The sequence shown here is derived from an EMBL/GenBank/DDBJ whole genome shotgun (WGS) entry which is preliminary data.</text>
</comment>